<sequence>MAMEVTQVLLNAQSIDGTVRKHAEESLKQFQEQNLPSFLLSLSGELANDEKPVDSRKLAGLILKNALDAKEQHRKFELVQRWLSLDANVKTQIKASLLKTLTSPVPDARSTASQVIAKIAGIELPQKHWPELIGSLLSNIHQLPAHVKQATLETLGYLCEEVSPDVVDQDHVNKILTAVVQGMNASEGNNDVRLAATRALYNALGFAHANFNNDMERDYIMRVVCEATQSPEVKIRQASFECLVSISSTYYDKLAPYMQDIYNITAKAVREDEEPVALQAIEFWSSICDEEIDILEEYAGDFTADSDVPCFYFIKQALPALVPMLLETLLKQEEEQDQDEGAWNIAMAGGTCLGLVARTVGDDIVPLVIPFIEENIAKPDWRQREAATYAFGSILEGPSPDKLLHIVNVALSFMLSALTKDPNNHVKDTTAWTLGRIFEFLHGSTMDTPIITQANCQQIITVLLQSMKDTPNVAEKACGALYFLSQGYEDVGPSSPLTPFFQEIVQSLLTVTHREDSGESRLRTAAYETLNEVVRCSTDETAPMVLQLVPVIMMELHKTLEGQKLSSDEREKQSELQGLLCGCLQVIIQKLGSSEPTKYVFMQYADQIMGLFLRVFACRSATVHEEAMLAIGALAYATGPDFAKYMPEFYKYLEMGLQNFEEYQVCAVTVGVVGDICRALEEKILPYCDGIMTQLLKDLSSNQLHRSVKPPIFSCFGDIALAIGENFEKYLMYAMPMLQSAADLSAHTSGADDDMTEYTNSLRNGILEAYSGIFQGFKNSPKTQLLIPYAPHILQFVDSIYMEKDMDEVVMKTAIGLLGDLADTLGNNAGSLIQQSLSSKDFLNECLSSEDHMIKESAEWAKLAISHHHIRQLKLSAFKLSLTLASAPWGRVVGSWRKLGSGSIPEVGQGLQTSRKSSLKKKKKTKIVVGHGGFKCGSKGGRYKFDMLITLTSPVSLAVCWLLGMT</sequence>
<evidence type="ECO:0000256" key="3">
    <source>
        <dbReference type="ARBA" id="ARBA00022490"/>
    </source>
</evidence>
<dbReference type="Proteomes" id="UP000827721">
    <property type="component" value="Unassembled WGS sequence"/>
</dbReference>
<evidence type="ECO:0000313" key="8">
    <source>
        <dbReference type="Proteomes" id="UP000827721"/>
    </source>
</evidence>
<keyword evidence="5" id="KW-0653">Protein transport</keyword>
<comment type="caution">
    <text evidence="7">The sequence shown here is derived from an EMBL/GenBank/DDBJ whole genome shotgun (WGS) entry which is preliminary data.</text>
</comment>
<dbReference type="Pfam" id="PF03810">
    <property type="entry name" value="IBN_N"/>
    <property type="match status" value="1"/>
</dbReference>
<keyword evidence="8" id="KW-1185">Reference proteome</keyword>
<dbReference type="EMBL" id="JAFEMO010000015">
    <property type="protein sequence ID" value="KAH7543817.1"/>
    <property type="molecule type" value="Genomic_DNA"/>
</dbReference>
<accession>A0ABQ8H0S8</accession>
<name>A0ABQ8H0S8_9ROSI</name>
<dbReference type="InterPro" id="IPR058584">
    <property type="entry name" value="IMB1_TNPO1-like_TPR"/>
</dbReference>
<dbReference type="Pfam" id="PF25574">
    <property type="entry name" value="TPR_IMB1"/>
    <property type="match status" value="1"/>
</dbReference>
<dbReference type="InterPro" id="IPR016024">
    <property type="entry name" value="ARM-type_fold"/>
</dbReference>
<evidence type="ECO:0000256" key="2">
    <source>
        <dbReference type="ARBA" id="ARBA00022448"/>
    </source>
</evidence>
<evidence type="ECO:0000259" key="6">
    <source>
        <dbReference type="PROSITE" id="PS50166"/>
    </source>
</evidence>
<reference evidence="7 8" key="1">
    <citation type="submission" date="2021-02" db="EMBL/GenBank/DDBJ databases">
        <title>Plant Genome Project.</title>
        <authorList>
            <person name="Zhang R.-G."/>
        </authorList>
    </citation>
    <scope>NUCLEOTIDE SEQUENCE [LARGE SCALE GENOMIC DNA]</scope>
    <source>
        <tissue evidence="7">Leaves</tissue>
    </source>
</reference>
<comment type="subcellular location">
    <subcellularLocation>
        <location evidence="1">Cytoplasm</location>
    </subcellularLocation>
</comment>
<evidence type="ECO:0000256" key="5">
    <source>
        <dbReference type="ARBA" id="ARBA00022927"/>
    </source>
</evidence>
<evidence type="ECO:0000313" key="7">
    <source>
        <dbReference type="EMBL" id="KAH7543817.1"/>
    </source>
</evidence>
<dbReference type="Gene3D" id="1.25.10.10">
    <property type="entry name" value="Leucine-rich Repeat Variant"/>
    <property type="match status" value="1"/>
</dbReference>
<dbReference type="SUPFAM" id="SSF48371">
    <property type="entry name" value="ARM repeat"/>
    <property type="match status" value="1"/>
</dbReference>
<dbReference type="InterPro" id="IPR011989">
    <property type="entry name" value="ARM-like"/>
</dbReference>
<organism evidence="7 8">
    <name type="scientific">Xanthoceras sorbifolium</name>
    <dbReference type="NCBI Taxonomy" id="99658"/>
    <lineage>
        <taxon>Eukaryota</taxon>
        <taxon>Viridiplantae</taxon>
        <taxon>Streptophyta</taxon>
        <taxon>Embryophyta</taxon>
        <taxon>Tracheophyta</taxon>
        <taxon>Spermatophyta</taxon>
        <taxon>Magnoliopsida</taxon>
        <taxon>eudicotyledons</taxon>
        <taxon>Gunneridae</taxon>
        <taxon>Pentapetalae</taxon>
        <taxon>rosids</taxon>
        <taxon>malvids</taxon>
        <taxon>Sapindales</taxon>
        <taxon>Sapindaceae</taxon>
        <taxon>Xanthoceroideae</taxon>
        <taxon>Xanthoceras</taxon>
    </lineage>
</organism>
<feature type="domain" description="Importin N-terminal" evidence="6">
    <location>
        <begin position="23"/>
        <end position="103"/>
    </location>
</feature>
<dbReference type="PROSITE" id="PS50166">
    <property type="entry name" value="IMPORTIN_B_NT"/>
    <property type="match status" value="1"/>
</dbReference>
<dbReference type="PANTHER" id="PTHR10527">
    <property type="entry name" value="IMPORTIN BETA"/>
    <property type="match status" value="1"/>
</dbReference>
<evidence type="ECO:0000256" key="1">
    <source>
        <dbReference type="ARBA" id="ARBA00004496"/>
    </source>
</evidence>
<keyword evidence="4" id="KW-0677">Repeat</keyword>
<keyword evidence="2" id="KW-0813">Transport</keyword>
<keyword evidence="3" id="KW-0963">Cytoplasm</keyword>
<gene>
    <name evidence="7" type="ORF">JRO89_XS15G0024600</name>
</gene>
<dbReference type="SMART" id="SM00913">
    <property type="entry name" value="IBN_N"/>
    <property type="match status" value="1"/>
</dbReference>
<protein>
    <recommendedName>
        <fullName evidence="6">Importin N-terminal domain-containing protein</fullName>
    </recommendedName>
</protein>
<dbReference type="Pfam" id="PF13513">
    <property type="entry name" value="HEAT_EZ"/>
    <property type="match status" value="1"/>
</dbReference>
<evidence type="ECO:0000256" key="4">
    <source>
        <dbReference type="ARBA" id="ARBA00022737"/>
    </source>
</evidence>
<dbReference type="InterPro" id="IPR001494">
    <property type="entry name" value="Importin-beta_N"/>
</dbReference>
<proteinExistence type="predicted"/>
<dbReference type="InterPro" id="IPR040122">
    <property type="entry name" value="Importin_beta"/>
</dbReference>